<proteinExistence type="predicted"/>
<evidence type="ECO:0000313" key="2">
    <source>
        <dbReference type="EMBL" id="KCZ72197.1"/>
    </source>
</evidence>
<dbReference type="Pfam" id="PF13470">
    <property type="entry name" value="PIN_3"/>
    <property type="match status" value="1"/>
</dbReference>
<gene>
    <name evidence="2" type="ORF">ANME2D_01601</name>
</gene>
<sequence>MKLYLDTTILAALTYFKDKDTRRYSECNRLIRKCNDKESTLVISFYSIHELFLLPFEYEDKKTARKIGLALIKEILSINRIELTELLSREKRIIHQDMFSMSDRTDIPHAISAYVENCDCIVTYDSHFDQISNKIKVFEPESVPI</sequence>
<dbReference type="AlphaFoldDB" id="A0A062V4C0"/>
<dbReference type="InterPro" id="IPR002716">
    <property type="entry name" value="PIN_dom"/>
</dbReference>
<dbReference type="RefSeq" id="WP_048090260.1">
    <property type="nucleotide sequence ID" value="NZ_JMIY01000003.1"/>
</dbReference>
<organism evidence="2 3">
    <name type="scientific">Candidatus Methanoperedens nitratireducens</name>
    <dbReference type="NCBI Taxonomy" id="1392998"/>
    <lineage>
        <taxon>Archaea</taxon>
        <taxon>Methanobacteriati</taxon>
        <taxon>Methanobacteriota</taxon>
        <taxon>Stenosarchaea group</taxon>
        <taxon>Methanomicrobia</taxon>
        <taxon>Methanosarcinales</taxon>
        <taxon>ANME-2 cluster</taxon>
        <taxon>Candidatus Methanoperedentaceae</taxon>
        <taxon>Candidatus Methanoperedens</taxon>
    </lineage>
</organism>
<name>A0A062V4C0_9EURY</name>
<dbReference type="InterPro" id="IPR029060">
    <property type="entry name" value="PIN-like_dom_sf"/>
</dbReference>
<dbReference type="Gene3D" id="3.40.50.1010">
    <property type="entry name" value="5'-nuclease"/>
    <property type="match status" value="1"/>
</dbReference>
<protein>
    <recommendedName>
        <fullName evidence="1">PIN domain-containing protein</fullName>
    </recommendedName>
</protein>
<evidence type="ECO:0000313" key="3">
    <source>
        <dbReference type="Proteomes" id="UP000027153"/>
    </source>
</evidence>
<comment type="caution">
    <text evidence="2">The sequence shown here is derived from an EMBL/GenBank/DDBJ whole genome shotgun (WGS) entry which is preliminary data.</text>
</comment>
<reference evidence="2 3" key="1">
    <citation type="journal article" date="2013" name="Nature">
        <title>Anaerobic oxidation of methane coupled to nitrate reduction in a novel archaeal lineage.</title>
        <authorList>
            <person name="Haroon M.F."/>
            <person name="Hu S."/>
            <person name="Shi Y."/>
            <person name="Imelfort M."/>
            <person name="Keller J."/>
            <person name="Hugenholtz P."/>
            <person name="Yuan Z."/>
            <person name="Tyson G.W."/>
        </authorList>
    </citation>
    <scope>NUCLEOTIDE SEQUENCE [LARGE SCALE GENOMIC DNA]</scope>
    <source>
        <strain evidence="2 3">ANME-2d</strain>
    </source>
</reference>
<dbReference type="EMBL" id="JMIY01000003">
    <property type="protein sequence ID" value="KCZ72197.1"/>
    <property type="molecule type" value="Genomic_DNA"/>
</dbReference>
<keyword evidence="3" id="KW-1185">Reference proteome</keyword>
<feature type="domain" description="PIN" evidence="1">
    <location>
        <begin position="4"/>
        <end position="126"/>
    </location>
</feature>
<dbReference type="CDD" id="cd09854">
    <property type="entry name" value="PIN_VapC-like"/>
    <property type="match status" value="1"/>
</dbReference>
<evidence type="ECO:0000259" key="1">
    <source>
        <dbReference type="Pfam" id="PF13470"/>
    </source>
</evidence>
<dbReference type="Proteomes" id="UP000027153">
    <property type="component" value="Unassembled WGS sequence"/>
</dbReference>
<accession>A0A062V4C0</accession>
<dbReference type="SUPFAM" id="SSF88723">
    <property type="entry name" value="PIN domain-like"/>
    <property type="match status" value="1"/>
</dbReference>